<dbReference type="GO" id="GO:0008270">
    <property type="term" value="F:zinc ion binding"/>
    <property type="evidence" value="ECO:0007669"/>
    <property type="project" value="UniProtKB-KW"/>
</dbReference>
<dbReference type="InterPro" id="IPR051628">
    <property type="entry name" value="LUBAC_E3_Ligases"/>
</dbReference>
<evidence type="ECO:0000256" key="4">
    <source>
        <dbReference type="ARBA" id="ARBA00022737"/>
    </source>
</evidence>
<dbReference type="GO" id="GO:0004842">
    <property type="term" value="F:ubiquitin-protein transferase activity"/>
    <property type="evidence" value="ECO:0007669"/>
    <property type="project" value="TreeGrafter"/>
</dbReference>
<evidence type="ECO:0000256" key="2">
    <source>
        <dbReference type="ARBA" id="ARBA00022679"/>
    </source>
</evidence>
<dbReference type="Proteomes" id="UP000799444">
    <property type="component" value="Unassembled WGS sequence"/>
</dbReference>
<evidence type="ECO:0000256" key="8">
    <source>
        <dbReference type="PROSITE-ProRule" id="PRU00042"/>
    </source>
</evidence>
<feature type="domain" description="RING-type" evidence="10">
    <location>
        <begin position="1"/>
        <end position="176"/>
    </location>
</feature>
<dbReference type="Gene3D" id="1.20.120.1750">
    <property type="match status" value="1"/>
</dbReference>
<dbReference type="GO" id="GO:0043130">
    <property type="term" value="F:ubiquitin binding"/>
    <property type="evidence" value="ECO:0007669"/>
    <property type="project" value="TreeGrafter"/>
</dbReference>
<gene>
    <name evidence="11" type="ORF">EJ04DRAFT_394014</name>
</gene>
<dbReference type="Pfam" id="PF01485">
    <property type="entry name" value="IBR"/>
    <property type="match status" value="1"/>
</dbReference>
<dbReference type="PANTHER" id="PTHR22770:SF13">
    <property type="entry name" value="RING-TYPE DOMAIN-CONTAINING PROTEIN"/>
    <property type="match status" value="1"/>
</dbReference>
<evidence type="ECO:0008006" key="13">
    <source>
        <dbReference type="Google" id="ProtNLM"/>
    </source>
</evidence>
<dbReference type="SUPFAM" id="SSF57850">
    <property type="entry name" value="RING/U-box"/>
    <property type="match status" value="1"/>
</dbReference>
<organism evidence="11 12">
    <name type="scientific">Polyplosphaeria fusca</name>
    <dbReference type="NCBI Taxonomy" id="682080"/>
    <lineage>
        <taxon>Eukaryota</taxon>
        <taxon>Fungi</taxon>
        <taxon>Dikarya</taxon>
        <taxon>Ascomycota</taxon>
        <taxon>Pezizomycotina</taxon>
        <taxon>Dothideomycetes</taxon>
        <taxon>Pleosporomycetidae</taxon>
        <taxon>Pleosporales</taxon>
        <taxon>Tetraplosphaeriaceae</taxon>
        <taxon>Polyplosphaeria</taxon>
    </lineage>
</organism>
<comment type="caution">
    <text evidence="11">The sequence shown here is derived from an EMBL/GenBank/DDBJ whole genome shotgun (WGS) entry which is preliminary data.</text>
</comment>
<dbReference type="PANTHER" id="PTHR22770">
    <property type="entry name" value="UBIQUITIN CONJUGATING ENZYME 7 INTERACTING PROTEIN-RELATED"/>
    <property type="match status" value="1"/>
</dbReference>
<evidence type="ECO:0000259" key="10">
    <source>
        <dbReference type="PROSITE" id="PS51873"/>
    </source>
</evidence>
<evidence type="ECO:0000313" key="11">
    <source>
        <dbReference type="EMBL" id="KAF2736038.1"/>
    </source>
</evidence>
<evidence type="ECO:0000259" key="9">
    <source>
        <dbReference type="PROSITE" id="PS50157"/>
    </source>
</evidence>
<evidence type="ECO:0000256" key="1">
    <source>
        <dbReference type="ARBA" id="ARBA00004906"/>
    </source>
</evidence>
<feature type="non-terminal residue" evidence="11">
    <location>
        <position position="1"/>
    </location>
</feature>
<keyword evidence="3" id="KW-0479">Metal-binding</keyword>
<dbReference type="AlphaFoldDB" id="A0A9P4QY35"/>
<keyword evidence="4" id="KW-0677">Repeat</keyword>
<dbReference type="PROSITE" id="PS51873">
    <property type="entry name" value="TRIAD"/>
    <property type="match status" value="1"/>
</dbReference>
<keyword evidence="6" id="KW-0833">Ubl conjugation pathway</keyword>
<dbReference type="PROSITE" id="PS00028">
    <property type="entry name" value="ZINC_FINGER_C2H2_1"/>
    <property type="match status" value="1"/>
</dbReference>
<dbReference type="InterPro" id="IPR013087">
    <property type="entry name" value="Znf_C2H2_type"/>
</dbReference>
<evidence type="ECO:0000256" key="7">
    <source>
        <dbReference type="ARBA" id="ARBA00022833"/>
    </source>
</evidence>
<evidence type="ECO:0000256" key="3">
    <source>
        <dbReference type="ARBA" id="ARBA00022723"/>
    </source>
</evidence>
<dbReference type="GO" id="GO:0097039">
    <property type="term" value="P:protein linear polyubiquitination"/>
    <property type="evidence" value="ECO:0007669"/>
    <property type="project" value="TreeGrafter"/>
</dbReference>
<dbReference type="GO" id="GO:0043161">
    <property type="term" value="P:proteasome-mediated ubiquitin-dependent protein catabolic process"/>
    <property type="evidence" value="ECO:0007669"/>
    <property type="project" value="TreeGrafter"/>
</dbReference>
<dbReference type="InterPro" id="IPR002867">
    <property type="entry name" value="IBR_dom"/>
</dbReference>
<sequence length="176" mass="20182">NLSSGSQFPISCLGESATCNRPLKLEELKQCLSPLKFEAMLQASLKNYIRFHSGQFRYCPTPDCNYFYRISSMDHPQIFDCHSCLNSVCTACHQPMHEDITCEALKAFKEDNVFKQWKQANDVRDCPNCSTPIQKTFGCNHMNCGNCRSHICWYCMKNFDTSEQVYRHLSSVHGGI</sequence>
<reference evidence="11" key="1">
    <citation type="journal article" date="2020" name="Stud. Mycol.">
        <title>101 Dothideomycetes genomes: a test case for predicting lifestyles and emergence of pathogens.</title>
        <authorList>
            <person name="Haridas S."/>
            <person name="Albert R."/>
            <person name="Binder M."/>
            <person name="Bloem J."/>
            <person name="Labutti K."/>
            <person name="Salamov A."/>
            <person name="Andreopoulos B."/>
            <person name="Baker S."/>
            <person name="Barry K."/>
            <person name="Bills G."/>
            <person name="Bluhm B."/>
            <person name="Cannon C."/>
            <person name="Castanera R."/>
            <person name="Culley D."/>
            <person name="Daum C."/>
            <person name="Ezra D."/>
            <person name="Gonzalez J."/>
            <person name="Henrissat B."/>
            <person name="Kuo A."/>
            <person name="Liang C."/>
            <person name="Lipzen A."/>
            <person name="Lutzoni F."/>
            <person name="Magnuson J."/>
            <person name="Mondo S."/>
            <person name="Nolan M."/>
            <person name="Ohm R."/>
            <person name="Pangilinan J."/>
            <person name="Park H.-J."/>
            <person name="Ramirez L."/>
            <person name="Alfaro M."/>
            <person name="Sun H."/>
            <person name="Tritt A."/>
            <person name="Yoshinaga Y."/>
            <person name="Zwiers L.-H."/>
            <person name="Turgeon B."/>
            <person name="Goodwin S."/>
            <person name="Spatafora J."/>
            <person name="Crous P."/>
            <person name="Grigoriev I."/>
        </authorList>
    </citation>
    <scope>NUCLEOTIDE SEQUENCE</scope>
    <source>
        <strain evidence="11">CBS 125425</strain>
    </source>
</reference>
<dbReference type="EMBL" id="ML996129">
    <property type="protein sequence ID" value="KAF2736038.1"/>
    <property type="molecule type" value="Genomic_DNA"/>
</dbReference>
<name>A0A9P4QY35_9PLEO</name>
<feature type="domain" description="C2H2-type" evidence="9">
    <location>
        <begin position="150"/>
        <end position="176"/>
    </location>
</feature>
<dbReference type="OrthoDB" id="10009520at2759"/>
<comment type="pathway">
    <text evidence="1">Protein modification; protein ubiquitination.</text>
</comment>
<evidence type="ECO:0000256" key="6">
    <source>
        <dbReference type="ARBA" id="ARBA00022786"/>
    </source>
</evidence>
<accession>A0A9P4QY35</accession>
<evidence type="ECO:0000256" key="5">
    <source>
        <dbReference type="ARBA" id="ARBA00022771"/>
    </source>
</evidence>
<dbReference type="InterPro" id="IPR044066">
    <property type="entry name" value="TRIAD_supradom"/>
</dbReference>
<feature type="non-terminal residue" evidence="11">
    <location>
        <position position="176"/>
    </location>
</feature>
<protein>
    <recommendedName>
        <fullName evidence="13">RING-type domain-containing protein</fullName>
    </recommendedName>
</protein>
<keyword evidence="12" id="KW-1185">Reference proteome</keyword>
<dbReference type="PROSITE" id="PS50157">
    <property type="entry name" value="ZINC_FINGER_C2H2_2"/>
    <property type="match status" value="1"/>
</dbReference>
<keyword evidence="5 8" id="KW-0863">Zinc-finger</keyword>
<dbReference type="SMART" id="SM00647">
    <property type="entry name" value="IBR"/>
    <property type="match status" value="2"/>
</dbReference>
<keyword evidence="7" id="KW-0862">Zinc</keyword>
<dbReference type="GO" id="GO:0000151">
    <property type="term" value="C:ubiquitin ligase complex"/>
    <property type="evidence" value="ECO:0007669"/>
    <property type="project" value="TreeGrafter"/>
</dbReference>
<proteinExistence type="predicted"/>
<dbReference type="CDD" id="cd20335">
    <property type="entry name" value="BRcat_RBR"/>
    <property type="match status" value="1"/>
</dbReference>
<keyword evidence="2" id="KW-0808">Transferase</keyword>
<dbReference type="Pfam" id="PF22191">
    <property type="entry name" value="IBR_1"/>
    <property type="match status" value="1"/>
</dbReference>
<evidence type="ECO:0000313" key="12">
    <source>
        <dbReference type="Proteomes" id="UP000799444"/>
    </source>
</evidence>